<organism evidence="22 23">
    <name type="scientific">Thalassotalea litorea</name>
    <dbReference type="NCBI Taxonomy" id="2020715"/>
    <lineage>
        <taxon>Bacteria</taxon>
        <taxon>Pseudomonadati</taxon>
        <taxon>Pseudomonadota</taxon>
        <taxon>Gammaproteobacteria</taxon>
        <taxon>Alteromonadales</taxon>
        <taxon>Colwelliaceae</taxon>
        <taxon>Thalassotalea</taxon>
    </lineage>
</organism>
<dbReference type="PIRSF" id="PIRSF017184">
    <property type="entry name" value="Nnr"/>
    <property type="match status" value="1"/>
</dbReference>
<feature type="binding site" evidence="18">
    <location>
        <position position="132"/>
    </location>
    <ligand>
        <name>K(+)</name>
        <dbReference type="ChEBI" id="CHEBI:29103"/>
    </ligand>
</feature>
<feature type="binding site" evidence="18">
    <location>
        <position position="165"/>
    </location>
    <ligand>
        <name>(6S)-NADPHX</name>
        <dbReference type="ChEBI" id="CHEBI:64076"/>
    </ligand>
</feature>
<dbReference type="HAMAP" id="MF_01965">
    <property type="entry name" value="NADHX_dehydratase"/>
    <property type="match status" value="1"/>
</dbReference>
<keyword evidence="5 18" id="KW-0479">Metal-binding</keyword>
<reference evidence="22 23" key="1">
    <citation type="submission" date="2019-05" db="EMBL/GenBank/DDBJ databases">
        <title>Genome sequences of Thalassotalea litorea 1K03283.</title>
        <authorList>
            <person name="Zhang D."/>
        </authorList>
    </citation>
    <scope>NUCLEOTIDE SEQUENCE [LARGE SCALE GENOMIC DNA]</scope>
    <source>
        <strain evidence="22 23">MCCC 1K03283</strain>
    </source>
</reference>
<keyword evidence="9 18" id="KW-0630">Potassium</keyword>
<dbReference type="PANTHER" id="PTHR12592">
    <property type="entry name" value="ATP-DEPENDENT (S)-NAD(P)H-HYDRATE DEHYDRATASE FAMILY MEMBER"/>
    <property type="match status" value="1"/>
</dbReference>
<comment type="caution">
    <text evidence="22">The sequence shown here is derived from an EMBL/GenBank/DDBJ whole genome shotgun (WGS) entry which is preliminary data.</text>
</comment>
<evidence type="ECO:0000256" key="7">
    <source>
        <dbReference type="ARBA" id="ARBA00022840"/>
    </source>
</evidence>
<dbReference type="InterPro" id="IPR000631">
    <property type="entry name" value="CARKD"/>
</dbReference>
<evidence type="ECO:0000256" key="5">
    <source>
        <dbReference type="ARBA" id="ARBA00022723"/>
    </source>
</evidence>
<dbReference type="InterPro" id="IPR017953">
    <property type="entry name" value="Carbohydrate_kinase_pred_CS"/>
</dbReference>
<evidence type="ECO:0000256" key="17">
    <source>
        <dbReference type="HAMAP-Rule" id="MF_01965"/>
    </source>
</evidence>
<dbReference type="GO" id="GO:0046872">
    <property type="term" value="F:metal ion binding"/>
    <property type="evidence" value="ECO:0007669"/>
    <property type="project" value="UniProtKB-UniRule"/>
</dbReference>
<dbReference type="EC" id="5.1.99.6" evidence="19"/>
<feature type="domain" description="YjeF N-terminal" evidence="21">
    <location>
        <begin position="20"/>
        <end position="222"/>
    </location>
</feature>
<comment type="similarity">
    <text evidence="4 19">In the C-terminal section; belongs to the NnrD/CARKD family.</text>
</comment>
<feature type="binding site" evidence="17">
    <location>
        <begin position="409"/>
        <end position="413"/>
    </location>
    <ligand>
        <name>AMP</name>
        <dbReference type="ChEBI" id="CHEBI:456215"/>
    </ligand>
</feature>
<evidence type="ECO:0000256" key="10">
    <source>
        <dbReference type="ARBA" id="ARBA00023027"/>
    </source>
</evidence>
<dbReference type="NCBIfam" id="TIGR00196">
    <property type="entry name" value="yjeF_cterm"/>
    <property type="match status" value="1"/>
</dbReference>
<dbReference type="CDD" id="cd01171">
    <property type="entry name" value="YXKO-related"/>
    <property type="match status" value="1"/>
</dbReference>
<comment type="catalytic activity">
    <reaction evidence="15 17 19">
        <text>(6S)-NADHX + ADP = AMP + phosphate + NADH + H(+)</text>
        <dbReference type="Rhea" id="RHEA:32223"/>
        <dbReference type="ChEBI" id="CHEBI:15378"/>
        <dbReference type="ChEBI" id="CHEBI:43474"/>
        <dbReference type="ChEBI" id="CHEBI:57945"/>
        <dbReference type="ChEBI" id="CHEBI:64074"/>
        <dbReference type="ChEBI" id="CHEBI:456215"/>
        <dbReference type="ChEBI" id="CHEBI:456216"/>
        <dbReference type="EC" id="4.2.1.136"/>
    </reaction>
</comment>
<protein>
    <recommendedName>
        <fullName evidence="19">Bifunctional NAD(P)H-hydrate repair enzyme</fullName>
    </recommendedName>
    <alternativeName>
        <fullName evidence="19">Nicotinamide nucleotide repair protein</fullName>
    </alternativeName>
    <domain>
        <recommendedName>
            <fullName evidence="19">ADP-dependent (S)-NAD(P)H-hydrate dehydratase</fullName>
            <ecNumber evidence="19">4.2.1.136</ecNumber>
        </recommendedName>
        <alternativeName>
            <fullName evidence="19">ADP-dependent NAD(P)HX dehydratase</fullName>
        </alternativeName>
    </domain>
    <domain>
        <recommendedName>
            <fullName evidence="19">NAD(P)H-hydrate epimerase</fullName>
            <ecNumber evidence="19">5.1.99.6</ecNumber>
        </recommendedName>
    </domain>
</protein>
<evidence type="ECO:0000256" key="13">
    <source>
        <dbReference type="ARBA" id="ARBA00023268"/>
    </source>
</evidence>
<dbReference type="GO" id="GO:0046496">
    <property type="term" value="P:nicotinamide nucleotide metabolic process"/>
    <property type="evidence" value="ECO:0007669"/>
    <property type="project" value="UniProtKB-UniRule"/>
</dbReference>
<comment type="function">
    <text evidence="17">Catalyzes the dehydration of the S-form of NAD(P)HX at the expense of ADP, which is converted to AMP. Together with NAD(P)HX epimerase, which catalyzes the epimerization of the S- and R-forms, the enzyme allows the repair of both epimers of NAD(P)HX, a damaged form of NAD(P)H that is a result of enzymatic or heat-dependent hydration.</text>
</comment>
<comment type="caution">
    <text evidence="18">Lacks conserved residue(s) required for the propagation of feature annotation.</text>
</comment>
<evidence type="ECO:0000313" key="22">
    <source>
        <dbReference type="EMBL" id="TLU65834.1"/>
    </source>
</evidence>
<accession>A0A5R9IJW0</accession>
<feature type="binding site" evidence="17">
    <location>
        <position position="372"/>
    </location>
    <ligand>
        <name>(6S)-NADPHX</name>
        <dbReference type="ChEBI" id="CHEBI:64076"/>
    </ligand>
</feature>
<feature type="binding site" evidence="18">
    <location>
        <position position="168"/>
    </location>
    <ligand>
        <name>K(+)</name>
        <dbReference type="ChEBI" id="CHEBI:29103"/>
    </ligand>
</feature>
<dbReference type="PROSITE" id="PS51385">
    <property type="entry name" value="YJEF_N"/>
    <property type="match status" value="1"/>
</dbReference>
<dbReference type="SUPFAM" id="SSF64153">
    <property type="entry name" value="YjeF N-terminal domain-like"/>
    <property type="match status" value="1"/>
</dbReference>
<comment type="function">
    <text evidence="18">Catalyzes the epimerization of the S- and R-forms of NAD(P)HX, a damaged form of NAD(P)H that is a result of enzymatic or heat-dependent hydration. This is a prerequisite for the S-specific NAD(P)H-hydrate dehydratase to allow the repair of both epimers of NAD(P)HX.</text>
</comment>
<feature type="binding site" evidence="17">
    <location>
        <position position="266"/>
    </location>
    <ligand>
        <name>(6S)-NADPHX</name>
        <dbReference type="ChEBI" id="CHEBI:64076"/>
    </ligand>
</feature>
<evidence type="ECO:0000259" key="21">
    <source>
        <dbReference type="PROSITE" id="PS51385"/>
    </source>
</evidence>
<dbReference type="GO" id="GO:0052855">
    <property type="term" value="F:ADP-dependent NAD(P)H-hydrate dehydratase activity"/>
    <property type="evidence" value="ECO:0007669"/>
    <property type="project" value="UniProtKB-UniRule"/>
</dbReference>
<keyword evidence="12 17" id="KW-0456">Lyase</keyword>
<evidence type="ECO:0000256" key="15">
    <source>
        <dbReference type="ARBA" id="ARBA00048238"/>
    </source>
</evidence>
<comment type="catalytic activity">
    <reaction evidence="16 17 19">
        <text>(6S)-NADPHX + ADP = AMP + phosphate + NADPH + H(+)</text>
        <dbReference type="Rhea" id="RHEA:32235"/>
        <dbReference type="ChEBI" id="CHEBI:15378"/>
        <dbReference type="ChEBI" id="CHEBI:43474"/>
        <dbReference type="ChEBI" id="CHEBI:57783"/>
        <dbReference type="ChEBI" id="CHEBI:64076"/>
        <dbReference type="ChEBI" id="CHEBI:456215"/>
        <dbReference type="ChEBI" id="CHEBI:456216"/>
        <dbReference type="EC" id="4.2.1.136"/>
    </reaction>
</comment>
<evidence type="ECO:0000256" key="14">
    <source>
        <dbReference type="ARBA" id="ARBA00025153"/>
    </source>
</evidence>
<dbReference type="Gene3D" id="3.40.1190.20">
    <property type="match status" value="1"/>
</dbReference>
<comment type="function">
    <text evidence="14 19">Bifunctional enzyme that catalyzes the epimerization of the S- and R-forms of NAD(P)HX and the dehydration of the S-form of NAD(P)HX at the expense of ADP, which is converted to AMP. This allows the repair of both epimers of NAD(P)HX, a damaged form of NAD(P)H that is a result of enzymatic or heat-dependent hydration.</text>
</comment>
<dbReference type="GO" id="GO:0052856">
    <property type="term" value="F:NAD(P)HX epimerase activity"/>
    <property type="evidence" value="ECO:0007669"/>
    <property type="project" value="UniProtKB-UniRule"/>
</dbReference>
<keyword evidence="10 17" id="KW-0520">NAD</keyword>
<dbReference type="Proteomes" id="UP000307790">
    <property type="component" value="Unassembled WGS sequence"/>
</dbReference>
<gene>
    <name evidence="17" type="primary">nnrD</name>
    <name evidence="18" type="synonym">nnrE</name>
    <name evidence="22" type="ORF">FE810_07940</name>
</gene>
<dbReference type="Pfam" id="PF01256">
    <property type="entry name" value="Carb_kinase"/>
    <property type="match status" value="1"/>
</dbReference>
<feature type="binding site" evidence="18">
    <location>
        <begin position="136"/>
        <end position="142"/>
    </location>
    <ligand>
        <name>(6S)-NADPHX</name>
        <dbReference type="ChEBI" id="CHEBI:64076"/>
    </ligand>
</feature>
<dbReference type="InterPro" id="IPR036652">
    <property type="entry name" value="YjeF_N_dom_sf"/>
</dbReference>
<comment type="similarity">
    <text evidence="17">Belongs to the NnrD/CARKD family.</text>
</comment>
<feature type="binding site" evidence="17">
    <location>
        <position position="437"/>
    </location>
    <ligand>
        <name>AMP</name>
        <dbReference type="ChEBI" id="CHEBI:456215"/>
    </ligand>
</feature>
<evidence type="ECO:0000256" key="3">
    <source>
        <dbReference type="ARBA" id="ARBA00006001"/>
    </source>
</evidence>
<dbReference type="EMBL" id="VCBC01000006">
    <property type="protein sequence ID" value="TLU65834.1"/>
    <property type="molecule type" value="Genomic_DNA"/>
</dbReference>
<evidence type="ECO:0000256" key="19">
    <source>
        <dbReference type="PIRNR" id="PIRNR017184"/>
    </source>
</evidence>
<evidence type="ECO:0000256" key="9">
    <source>
        <dbReference type="ARBA" id="ARBA00022958"/>
    </source>
</evidence>
<feature type="binding site" evidence="17">
    <location>
        <position position="326"/>
    </location>
    <ligand>
        <name>(6S)-NADPHX</name>
        <dbReference type="ChEBI" id="CHEBI:64076"/>
    </ligand>
</feature>
<feature type="binding site" evidence="18">
    <location>
        <position position="147"/>
    </location>
    <ligand>
        <name>(6S)-NADPHX</name>
        <dbReference type="ChEBI" id="CHEBI:64076"/>
    </ligand>
</feature>
<dbReference type="InterPro" id="IPR030677">
    <property type="entry name" value="Nnr"/>
</dbReference>
<feature type="binding site" evidence="18">
    <location>
        <position position="69"/>
    </location>
    <ligand>
        <name>K(+)</name>
        <dbReference type="ChEBI" id="CHEBI:29103"/>
    </ligand>
</feature>
<evidence type="ECO:0000256" key="6">
    <source>
        <dbReference type="ARBA" id="ARBA00022741"/>
    </source>
</evidence>
<dbReference type="OrthoDB" id="9806925at2"/>
<feature type="domain" description="YjeF C-terminal" evidence="20">
    <location>
        <begin position="233"/>
        <end position="496"/>
    </location>
</feature>
<evidence type="ECO:0000259" key="20">
    <source>
        <dbReference type="PROSITE" id="PS51383"/>
    </source>
</evidence>
<comment type="similarity">
    <text evidence="18">Belongs to the NnrE/AIBP family.</text>
</comment>
<keyword evidence="23" id="KW-1185">Reference proteome</keyword>
<evidence type="ECO:0000256" key="16">
    <source>
        <dbReference type="ARBA" id="ARBA00049209"/>
    </source>
</evidence>
<keyword evidence="8 17" id="KW-0521">NADP</keyword>
<dbReference type="InterPro" id="IPR029056">
    <property type="entry name" value="Ribokinase-like"/>
</dbReference>
<comment type="catalytic activity">
    <reaction evidence="2 18 19">
        <text>(6R)-NADPHX = (6S)-NADPHX</text>
        <dbReference type="Rhea" id="RHEA:32227"/>
        <dbReference type="ChEBI" id="CHEBI:64076"/>
        <dbReference type="ChEBI" id="CHEBI:64077"/>
        <dbReference type="EC" id="5.1.99.6"/>
    </reaction>
</comment>
<evidence type="ECO:0000313" key="23">
    <source>
        <dbReference type="Proteomes" id="UP000307790"/>
    </source>
</evidence>
<keyword evidence="13" id="KW-0511">Multifunctional enzyme</keyword>
<keyword evidence="6 17" id="KW-0547">Nucleotide-binding</keyword>
<dbReference type="Gene3D" id="3.40.50.10260">
    <property type="entry name" value="YjeF N-terminal domain"/>
    <property type="match status" value="1"/>
</dbReference>
<dbReference type="PANTHER" id="PTHR12592:SF0">
    <property type="entry name" value="ATP-DEPENDENT (S)-NAD(P)H-HYDRATE DEHYDRATASE"/>
    <property type="match status" value="1"/>
</dbReference>
<evidence type="ECO:0000256" key="1">
    <source>
        <dbReference type="ARBA" id="ARBA00000013"/>
    </source>
</evidence>
<dbReference type="InterPro" id="IPR004443">
    <property type="entry name" value="YjeF_N_dom"/>
</dbReference>
<dbReference type="PROSITE" id="PS51383">
    <property type="entry name" value="YJEF_C_3"/>
    <property type="match status" value="1"/>
</dbReference>
<dbReference type="HAMAP" id="MF_01966">
    <property type="entry name" value="NADHX_epimerase"/>
    <property type="match status" value="1"/>
</dbReference>
<comment type="similarity">
    <text evidence="3 19">In the N-terminal section; belongs to the NnrE/AIBP family.</text>
</comment>
<keyword evidence="11 18" id="KW-0413">Isomerase</keyword>
<dbReference type="Pfam" id="PF03853">
    <property type="entry name" value="YjeF_N"/>
    <property type="match status" value="1"/>
</dbReference>
<evidence type="ECO:0000256" key="18">
    <source>
        <dbReference type="HAMAP-Rule" id="MF_01966"/>
    </source>
</evidence>
<dbReference type="AlphaFoldDB" id="A0A5R9IJW0"/>
<comment type="catalytic activity">
    <reaction evidence="1 18 19">
        <text>(6R)-NADHX = (6S)-NADHX</text>
        <dbReference type="Rhea" id="RHEA:32215"/>
        <dbReference type="ChEBI" id="CHEBI:64074"/>
        <dbReference type="ChEBI" id="CHEBI:64075"/>
        <dbReference type="EC" id="5.1.99.6"/>
    </reaction>
</comment>
<comment type="cofactor">
    <cofactor evidence="17">
        <name>Mg(2+)</name>
        <dbReference type="ChEBI" id="CHEBI:18420"/>
    </cofactor>
</comment>
<comment type="subunit">
    <text evidence="17">Homotetramer.</text>
</comment>
<evidence type="ECO:0000256" key="12">
    <source>
        <dbReference type="ARBA" id="ARBA00023239"/>
    </source>
</evidence>
<evidence type="ECO:0000256" key="2">
    <source>
        <dbReference type="ARBA" id="ARBA00000909"/>
    </source>
</evidence>
<dbReference type="GO" id="GO:0110051">
    <property type="term" value="P:metabolite repair"/>
    <property type="evidence" value="ECO:0007669"/>
    <property type="project" value="TreeGrafter"/>
</dbReference>
<dbReference type="SUPFAM" id="SSF53613">
    <property type="entry name" value="Ribokinase-like"/>
    <property type="match status" value="1"/>
</dbReference>
<keyword evidence="7 17" id="KW-0067">ATP-binding</keyword>
<dbReference type="GO" id="GO:0005524">
    <property type="term" value="F:ATP binding"/>
    <property type="evidence" value="ECO:0007669"/>
    <property type="project" value="UniProtKB-UniRule"/>
</dbReference>
<dbReference type="NCBIfam" id="TIGR00197">
    <property type="entry name" value="yjeF_nterm"/>
    <property type="match status" value="1"/>
</dbReference>
<dbReference type="EC" id="4.2.1.136" evidence="19"/>
<evidence type="ECO:0000256" key="4">
    <source>
        <dbReference type="ARBA" id="ARBA00009524"/>
    </source>
</evidence>
<comment type="cofactor">
    <cofactor evidence="18 19">
        <name>K(+)</name>
        <dbReference type="ChEBI" id="CHEBI:29103"/>
    </cofactor>
    <text evidence="18 19">Binds 1 potassium ion per subunit.</text>
</comment>
<dbReference type="PROSITE" id="PS01049">
    <property type="entry name" value="YJEF_C_1"/>
    <property type="match status" value="1"/>
</dbReference>
<evidence type="ECO:0000256" key="8">
    <source>
        <dbReference type="ARBA" id="ARBA00022857"/>
    </source>
</evidence>
<feature type="binding site" evidence="17">
    <location>
        <position position="438"/>
    </location>
    <ligand>
        <name>(6S)-NADPHX</name>
        <dbReference type="ChEBI" id="CHEBI:64076"/>
    </ligand>
</feature>
<proteinExistence type="inferred from homology"/>
<name>A0A5R9IJW0_9GAMM</name>
<sequence length="497" mass="52989">MLPVNINNSIPQQAYRAETVRNHELAVAANSGVLSMQLMQYAGESAFNLLRHRYPQAKTILVVCGSGNNAGDGLILARMALEANFHVYVHSVVNPESYQGDAKRAYQQFMEQGGQFHKFNDIDVSRIDVIVDGLLGTGITGNVRENYRYVIELINQLPAPILALDIPSGLHANTGMPMGSTVIADATVTFVVLKQGLVTGLAIDYCGDVFLSGLGIKDAFEKSIDDNVRLVCENNLPRLKARLGSSHKGDSGRVLLVGGNLSTPGAIKLAAEATLRCGAGLVSVACHPDNATIVLANRPEIMRVSDFTQQLTEQLSLSDSIVLGPGLGLDEWAQALFMKVLSTEKPVIVDGDGLNLLAKNPQSRNNWILTPHPKEAARLLDTSVENIMADRFEAVKSIALKYGGVCILKGAGTLISNGNVVTINTSGNPGMASGGMGDLLAGILGALRLQSASDFDACCRGVFIHGQAADIAREDGEKGMLASDLLPILRQLVNRPK</sequence>
<dbReference type="RefSeq" id="WP_138319494.1">
    <property type="nucleotide sequence ID" value="NZ_VCBC01000006.1"/>
</dbReference>
<evidence type="ECO:0000256" key="11">
    <source>
        <dbReference type="ARBA" id="ARBA00023235"/>
    </source>
</evidence>